<dbReference type="PIRSF" id="PIRSF029730">
    <property type="entry name" value="UCP029730"/>
    <property type="match status" value="1"/>
</dbReference>
<dbReference type="InterPro" id="IPR007709">
    <property type="entry name" value="N-FG_amidohydro"/>
</dbReference>
<keyword evidence="2" id="KW-1185">Reference proteome</keyword>
<accession>A0ABU0JLG7</accession>
<evidence type="ECO:0000313" key="2">
    <source>
        <dbReference type="Proteomes" id="UP001242480"/>
    </source>
</evidence>
<reference evidence="1 2" key="1">
    <citation type="submission" date="2023-07" db="EMBL/GenBank/DDBJ databases">
        <title>Genomic Encyclopedia of Type Strains, Phase IV (KMG-IV): sequencing the most valuable type-strain genomes for metagenomic binning, comparative biology and taxonomic classification.</title>
        <authorList>
            <person name="Goeker M."/>
        </authorList>
    </citation>
    <scope>NUCLEOTIDE SEQUENCE [LARGE SCALE GENOMIC DNA]</scope>
    <source>
        <strain evidence="1 2">DSM 19619</strain>
    </source>
</reference>
<comment type="caution">
    <text evidence="1">The sequence shown here is derived from an EMBL/GenBank/DDBJ whole genome shotgun (WGS) entry which is preliminary data.</text>
</comment>
<dbReference type="RefSeq" id="WP_307285909.1">
    <property type="nucleotide sequence ID" value="NZ_JAUSVX010000030.1"/>
</dbReference>
<protein>
    <submittedName>
        <fullName evidence="1">N-formylglutamate amidohydrolase</fullName>
    </submittedName>
</protein>
<dbReference type="Proteomes" id="UP001242480">
    <property type="component" value="Unassembled WGS sequence"/>
</dbReference>
<dbReference type="SUPFAM" id="SSF53187">
    <property type="entry name" value="Zn-dependent exopeptidases"/>
    <property type="match status" value="1"/>
</dbReference>
<proteinExistence type="predicted"/>
<dbReference type="Pfam" id="PF05013">
    <property type="entry name" value="FGase"/>
    <property type="match status" value="1"/>
</dbReference>
<name>A0ABU0JLG7_9HYPH</name>
<dbReference type="Gene3D" id="3.40.630.40">
    <property type="entry name" value="Zn-dependent exopeptidases"/>
    <property type="match status" value="1"/>
</dbReference>
<dbReference type="InterPro" id="IPR011227">
    <property type="entry name" value="UCP029730"/>
</dbReference>
<gene>
    <name evidence="1" type="ORF">QO011_008170</name>
</gene>
<evidence type="ECO:0000313" key="1">
    <source>
        <dbReference type="EMBL" id="MDQ0475128.1"/>
    </source>
</evidence>
<dbReference type="EMBL" id="JAUSVX010000030">
    <property type="protein sequence ID" value="MDQ0475128.1"/>
    <property type="molecule type" value="Genomic_DNA"/>
</dbReference>
<organism evidence="1 2">
    <name type="scientific">Labrys wisconsinensis</name>
    <dbReference type="NCBI Taxonomy" id="425677"/>
    <lineage>
        <taxon>Bacteria</taxon>
        <taxon>Pseudomonadati</taxon>
        <taxon>Pseudomonadota</taxon>
        <taxon>Alphaproteobacteria</taxon>
        <taxon>Hyphomicrobiales</taxon>
        <taxon>Xanthobacteraceae</taxon>
        <taxon>Labrys</taxon>
    </lineage>
</organism>
<sequence>MTSSFEPVETIAGDAASGLLLLCDHASNALPAEYGSLGLPLGELGRHIGYDIGAARVTRALAARFGAPAVMTRYSRLLIDPNRGADDPTLVMRLSDGALVPGNARADAAEIARRIERFHRPYHAAIDAALDRTLAQGIVPLVFSVHSFTPVWRGVQRPWHVTVLWDKDPRVAQPLIAHFRRDPALIVGDNEPYDGCLEGDTLYQHATMRGLPHALIELRQDLVGSEAGALGWAARVGDALVPLLADPAVRRIEHHGSRAGP</sequence>